<dbReference type="InterPro" id="IPR055557">
    <property type="entry name" value="DUF7133"/>
</dbReference>
<keyword evidence="7" id="KW-1185">Reference proteome</keyword>
<proteinExistence type="predicted"/>
<dbReference type="InterPro" id="IPR036909">
    <property type="entry name" value="Cyt_c-like_dom_sf"/>
</dbReference>
<dbReference type="NCBIfam" id="TIGR02604">
    <property type="entry name" value="Piru_Ver_Nterm"/>
    <property type="match status" value="1"/>
</dbReference>
<dbReference type="InterPro" id="IPR009056">
    <property type="entry name" value="Cyt_c-like_dom"/>
</dbReference>
<reference evidence="6 7" key="1">
    <citation type="submission" date="2016-10" db="EMBL/GenBank/DDBJ databases">
        <authorList>
            <person name="de Groot N.N."/>
        </authorList>
    </citation>
    <scope>NUCLEOTIDE SEQUENCE [LARGE SCALE GENOMIC DNA]</scope>
    <source>
        <strain evidence="6 7">DSM 21668</strain>
    </source>
</reference>
<keyword evidence="1 4" id="KW-0349">Heme</keyword>
<feature type="domain" description="Cytochrome c" evidence="5">
    <location>
        <begin position="887"/>
        <end position="1021"/>
    </location>
</feature>
<dbReference type="NCBIfam" id="TIGR02603">
    <property type="entry name" value="CxxCH_TIGR02603"/>
    <property type="match status" value="1"/>
</dbReference>
<dbReference type="EMBL" id="FNGS01000007">
    <property type="protein sequence ID" value="SDM55528.1"/>
    <property type="molecule type" value="Genomic_DNA"/>
</dbReference>
<dbReference type="InterPro" id="IPR016024">
    <property type="entry name" value="ARM-type_fold"/>
</dbReference>
<evidence type="ECO:0000256" key="1">
    <source>
        <dbReference type="ARBA" id="ARBA00022617"/>
    </source>
</evidence>
<dbReference type="Proteomes" id="UP000198901">
    <property type="component" value="Unassembled WGS sequence"/>
</dbReference>
<evidence type="ECO:0000256" key="4">
    <source>
        <dbReference type="PROSITE-ProRule" id="PRU00433"/>
    </source>
</evidence>
<dbReference type="GO" id="GO:0046872">
    <property type="term" value="F:metal ion binding"/>
    <property type="evidence" value="ECO:0007669"/>
    <property type="project" value="UniProtKB-KW"/>
</dbReference>
<dbReference type="Gene3D" id="2.120.10.30">
    <property type="entry name" value="TolB, C-terminal domain"/>
    <property type="match status" value="1"/>
</dbReference>
<gene>
    <name evidence="6" type="ORF">SAMN04488090_3693</name>
</gene>
<name>A0A1G9U6N5_9BACT</name>
<evidence type="ECO:0000256" key="3">
    <source>
        <dbReference type="ARBA" id="ARBA00023004"/>
    </source>
</evidence>
<dbReference type="Gene3D" id="1.10.760.10">
    <property type="entry name" value="Cytochrome c-like domain"/>
    <property type="match status" value="1"/>
</dbReference>
<dbReference type="PANTHER" id="PTHR33546:SF1">
    <property type="entry name" value="LARGE, MULTIFUNCTIONAL SECRETED PROTEIN"/>
    <property type="match status" value="1"/>
</dbReference>
<dbReference type="Gene3D" id="1.25.10.10">
    <property type="entry name" value="Leucine-rich Repeat Variant"/>
    <property type="match status" value="1"/>
</dbReference>
<dbReference type="PANTHER" id="PTHR33546">
    <property type="entry name" value="LARGE, MULTIFUNCTIONAL SECRETED PROTEIN-RELATED"/>
    <property type="match status" value="1"/>
</dbReference>
<dbReference type="InterPro" id="IPR013427">
    <property type="entry name" value="Haem-bd_dom_put"/>
</dbReference>
<dbReference type="InterPro" id="IPR011041">
    <property type="entry name" value="Quinoprot_gluc/sorb_DH_b-prop"/>
</dbReference>
<dbReference type="GO" id="GO:0020037">
    <property type="term" value="F:heme binding"/>
    <property type="evidence" value="ECO:0007669"/>
    <property type="project" value="InterPro"/>
</dbReference>
<accession>A0A1G9U6N5</accession>
<dbReference type="GO" id="GO:0009055">
    <property type="term" value="F:electron transfer activity"/>
    <property type="evidence" value="ECO:0007669"/>
    <property type="project" value="InterPro"/>
</dbReference>
<dbReference type="InterPro" id="IPR013428">
    <property type="entry name" value="Membrane-bound_put_N"/>
</dbReference>
<keyword evidence="3 4" id="KW-0408">Iron</keyword>
<dbReference type="Pfam" id="PF23500">
    <property type="entry name" value="DUF7133"/>
    <property type="match status" value="1"/>
</dbReference>
<sequence>MTSSVSPRRAVRLGLALALGGSLLGLTATRQTGLVHTVNILLDSVLTDAQKRLPENALRTLRAADGLEVTTFATEPMLQNPTNMDIDERGRVWITEAYNYRPAITGNPTTAAGDRILILEDTNGDGKADIRKVWYQGPELNAPLGIFVMGRKAIVSQSPYVWLFEDTDGDDKADKKTVIFQGIEGDQHDHGMHTFVFGPDGKLYFNFGNEGKQLLDASGAPVKDPDGDPIVATNKGKYKQGMVFRCDPDFKNVEVLANNFRNPFEVAVDSYGTVWQSDNDDDGNKGVRINYVLEGGNYGYKDEMTGANWSAKRTNIEPEIPRRHWHLNDPGVVPNLLQTGSGSPTGLLVYEGNLLPEVYRNELLHCEPGHNVVRSYPAKKAGAGYSASIENLLKNEGDSWFRPADVCVAPDGSILVADWYDPGVGGHQAGDQTRGRVYRVAPPKRPYTAPSYTYADPEGAVLALMSPNMSVRFKAWNALTSLGDKAVPVLERYWRTSQNPRSRARAFWVLAKLKGRPYIDEAIKDTNPDIRVTGLRAARQTGGDVIGYVRQLANDPAPEVRRECLIALRHRTEPEAAELWTTLAAAYDGQDRWYLEALGISADRQWDSFFAAYLRKNADPIASAAGRDIVWRARTDAAVPFLARLATDESTDLNSRLRYFRAFDFQSGKAKSEALVKMLDGKSAPQINRLALLHLDQAFVGSNPVAKTALKKMLAGLEGSEYLEMESRYGLPEENPKLLKLALSPPDDNLGRNAMSQLLQQKGSGLVQNVLNGKDENQIRKALNALRFVGMKESLELLQSVALDKKYTKSVRQLATRNLGQSFAGEDRILALLREGKIDKDYIPYAVQGVANAWRKAISKEATTYLGGATVAGKPLPKVEDLVALRGDVKNGVKLFAQNCAICHQVNGQGADFGPKLSEIGSKLPKEAQYMAILYPSAGISFGFEGWEIQMKDGSTVVGIVSSKTETDVDVRFPGGGSQRLKTSQIKSMKQQADSMMPAGLHENMSNQDLADLVEYLVSLKKK</sequence>
<keyword evidence="2 4" id="KW-0479">Metal-binding</keyword>
<protein>
    <submittedName>
        <fullName evidence="6">Putative membrane-bound dehydrogenase domain-containing protein</fullName>
    </submittedName>
</protein>
<dbReference type="RefSeq" id="WP_093205667.1">
    <property type="nucleotide sequence ID" value="NZ_FNGS01000007.1"/>
</dbReference>
<dbReference type="STRING" id="563176.SAMN04488090_3693"/>
<evidence type="ECO:0000256" key="2">
    <source>
        <dbReference type="ARBA" id="ARBA00022723"/>
    </source>
</evidence>
<dbReference type="AlphaFoldDB" id="A0A1G9U6N5"/>
<dbReference type="SUPFAM" id="SSF50952">
    <property type="entry name" value="Soluble quinoprotein glucose dehydrogenase"/>
    <property type="match status" value="1"/>
</dbReference>
<evidence type="ECO:0000259" key="5">
    <source>
        <dbReference type="PROSITE" id="PS51007"/>
    </source>
</evidence>
<evidence type="ECO:0000313" key="6">
    <source>
        <dbReference type="EMBL" id="SDM55528.1"/>
    </source>
</evidence>
<dbReference type="PROSITE" id="PS51007">
    <property type="entry name" value="CYTC"/>
    <property type="match status" value="1"/>
</dbReference>
<dbReference type="InterPro" id="IPR011989">
    <property type="entry name" value="ARM-like"/>
</dbReference>
<dbReference type="SUPFAM" id="SSF46626">
    <property type="entry name" value="Cytochrome c"/>
    <property type="match status" value="1"/>
</dbReference>
<dbReference type="SUPFAM" id="SSF48371">
    <property type="entry name" value="ARM repeat"/>
    <property type="match status" value="1"/>
</dbReference>
<dbReference type="Pfam" id="PF00034">
    <property type="entry name" value="Cytochrom_C"/>
    <property type="match status" value="1"/>
</dbReference>
<organism evidence="6 7">
    <name type="scientific">Siphonobacter aquaeclarae</name>
    <dbReference type="NCBI Taxonomy" id="563176"/>
    <lineage>
        <taxon>Bacteria</taxon>
        <taxon>Pseudomonadati</taxon>
        <taxon>Bacteroidota</taxon>
        <taxon>Cytophagia</taxon>
        <taxon>Cytophagales</taxon>
        <taxon>Cytophagaceae</taxon>
        <taxon>Siphonobacter</taxon>
    </lineage>
</organism>
<evidence type="ECO:0000313" key="7">
    <source>
        <dbReference type="Proteomes" id="UP000198901"/>
    </source>
</evidence>
<dbReference type="InterPro" id="IPR011042">
    <property type="entry name" value="6-blade_b-propeller_TolB-like"/>
</dbReference>
<dbReference type="OrthoDB" id="9808161at2"/>